<evidence type="ECO:0000313" key="1">
    <source>
        <dbReference type="EMBL" id="CUS46441.1"/>
    </source>
</evidence>
<dbReference type="EMBL" id="CZQE01000365">
    <property type="protein sequence ID" value="CUS46441.1"/>
    <property type="molecule type" value="Genomic_DNA"/>
</dbReference>
<organism evidence="1">
    <name type="scientific">hydrothermal vent metagenome</name>
    <dbReference type="NCBI Taxonomy" id="652676"/>
    <lineage>
        <taxon>unclassified sequences</taxon>
        <taxon>metagenomes</taxon>
        <taxon>ecological metagenomes</taxon>
    </lineage>
</organism>
<gene>
    <name evidence="1" type="ORF">MGWOODY_Smn1643</name>
</gene>
<name>A0A160TNY2_9ZZZZ</name>
<reference evidence="1" key="1">
    <citation type="submission" date="2015-10" db="EMBL/GenBank/DDBJ databases">
        <authorList>
            <person name="Gilbert D.G."/>
        </authorList>
    </citation>
    <scope>NUCLEOTIDE SEQUENCE</scope>
</reference>
<dbReference type="AlphaFoldDB" id="A0A160TNY2"/>
<proteinExistence type="predicted"/>
<protein>
    <submittedName>
        <fullName evidence="1">Uncharacterized protein</fullName>
    </submittedName>
</protein>
<sequence length="256" mass="27585">MLIVSEPGDSFADALAGPISAAGRTPVRLDATTAARRFSVMVQDGDATVVPRVPMVIRAPRLSATQSADARFLQGEALAALWAIGALSTAPVLGRPGPMGFGGGCSLSASVNELRGGLRTDRMEIFLQGATWPRRDTGWYFKSPDSLEPLGHDQHAAYPGPQRGRYVRPGEQYEVVLVLGRDAWCRSGQQIAGHDLAADSVTLADRLGLDMALVIWALSEDLRDPYLARITPWPHREDIDFAWDAFAAAAVAHLTR</sequence>
<accession>A0A160TNY2</accession>